<feature type="domain" description="HTH marR-type" evidence="2">
    <location>
        <begin position="1"/>
        <end position="145"/>
    </location>
</feature>
<feature type="region of interest" description="Disordered" evidence="1">
    <location>
        <begin position="144"/>
        <end position="166"/>
    </location>
</feature>
<dbReference type="eggNOG" id="COG1846">
    <property type="taxonomic scope" value="Bacteria"/>
</dbReference>
<proteinExistence type="predicted"/>
<dbReference type="InterPro" id="IPR039422">
    <property type="entry name" value="MarR/SlyA-like"/>
</dbReference>
<dbReference type="RefSeq" id="WP_005466543.1">
    <property type="nucleotide sequence ID" value="NZ_CM001484.1"/>
</dbReference>
<dbReference type="SUPFAM" id="SSF46785">
    <property type="entry name" value="Winged helix' DNA-binding domain"/>
    <property type="match status" value="1"/>
</dbReference>
<dbReference type="Pfam" id="PF12802">
    <property type="entry name" value="MarR_2"/>
    <property type="match status" value="1"/>
</dbReference>
<dbReference type="InterPro" id="IPR036388">
    <property type="entry name" value="WH-like_DNA-bd_sf"/>
</dbReference>
<feature type="compositionally biased region" description="Polar residues" evidence="1">
    <location>
        <begin position="149"/>
        <end position="166"/>
    </location>
</feature>
<organism evidence="3 4">
    <name type="scientific">Saccharomonospora glauca K62</name>
    <dbReference type="NCBI Taxonomy" id="928724"/>
    <lineage>
        <taxon>Bacteria</taxon>
        <taxon>Bacillati</taxon>
        <taxon>Actinomycetota</taxon>
        <taxon>Actinomycetes</taxon>
        <taxon>Pseudonocardiales</taxon>
        <taxon>Pseudonocardiaceae</taxon>
        <taxon>Saccharomonospora</taxon>
    </lineage>
</organism>
<dbReference type="STRING" id="928724.SacglDRAFT_03872"/>
<dbReference type="PROSITE" id="PS50995">
    <property type="entry name" value="HTH_MARR_2"/>
    <property type="match status" value="1"/>
</dbReference>
<reference evidence="3 4" key="1">
    <citation type="submission" date="2011-09" db="EMBL/GenBank/DDBJ databases">
        <authorList>
            <consortium name="US DOE Joint Genome Institute (JGI-PGF)"/>
            <person name="Lucas S."/>
            <person name="Han J."/>
            <person name="Lapidus A."/>
            <person name="Cheng J.-F."/>
            <person name="Goodwin L."/>
            <person name="Pitluck S."/>
            <person name="Peters L."/>
            <person name="Land M.L."/>
            <person name="Hauser L."/>
            <person name="Brambilla E."/>
            <person name="Klenk H.-P."/>
            <person name="Woyke T.J."/>
        </authorList>
    </citation>
    <scope>NUCLEOTIDE SEQUENCE [LARGE SCALE GENOMIC DNA]</scope>
    <source>
        <strain evidence="3 4">K62</strain>
    </source>
</reference>
<dbReference type="AlphaFoldDB" id="I1D6Z3"/>
<dbReference type="Proteomes" id="UP000005087">
    <property type="component" value="Chromosome"/>
</dbReference>
<accession>I1D6Z3</accession>
<dbReference type="PANTHER" id="PTHR33164:SF43">
    <property type="entry name" value="HTH-TYPE TRANSCRIPTIONAL REPRESSOR YETL"/>
    <property type="match status" value="1"/>
</dbReference>
<evidence type="ECO:0000259" key="2">
    <source>
        <dbReference type="PROSITE" id="PS50995"/>
    </source>
</evidence>
<keyword evidence="4" id="KW-1185">Reference proteome</keyword>
<dbReference type="InterPro" id="IPR000835">
    <property type="entry name" value="HTH_MarR-typ"/>
</dbReference>
<evidence type="ECO:0000313" key="3">
    <source>
        <dbReference type="EMBL" id="EIF00718.1"/>
    </source>
</evidence>
<dbReference type="SMART" id="SM00347">
    <property type="entry name" value="HTH_MARR"/>
    <property type="match status" value="1"/>
</dbReference>
<name>I1D6Z3_9PSEU</name>
<protein>
    <submittedName>
        <fullName evidence="3">Transcriptional regulator</fullName>
    </submittedName>
</protein>
<dbReference type="GO" id="GO:0006950">
    <property type="term" value="P:response to stress"/>
    <property type="evidence" value="ECO:0007669"/>
    <property type="project" value="TreeGrafter"/>
</dbReference>
<dbReference type="PANTHER" id="PTHR33164">
    <property type="entry name" value="TRANSCRIPTIONAL REGULATOR, MARR FAMILY"/>
    <property type="match status" value="1"/>
</dbReference>
<evidence type="ECO:0000256" key="1">
    <source>
        <dbReference type="SAM" id="MobiDB-lite"/>
    </source>
</evidence>
<evidence type="ECO:0000313" key="4">
    <source>
        <dbReference type="Proteomes" id="UP000005087"/>
    </source>
</evidence>
<gene>
    <name evidence="3" type="ORF">SacglDRAFT_03872</name>
</gene>
<reference evidence="4" key="2">
    <citation type="submission" date="2012-01" db="EMBL/GenBank/DDBJ databases">
        <title>Noncontiguous Finished sequence of chromosome of Saccharomonospora glauca K62.</title>
        <authorList>
            <consortium name="US DOE Joint Genome Institute"/>
            <person name="Lucas S."/>
            <person name="Han J."/>
            <person name="Lapidus A."/>
            <person name="Cheng J.-F."/>
            <person name="Goodwin L."/>
            <person name="Pitluck S."/>
            <person name="Peters L."/>
            <person name="Mikhailova N."/>
            <person name="Held B."/>
            <person name="Detter J.C."/>
            <person name="Han C."/>
            <person name="Tapia R."/>
            <person name="Land M."/>
            <person name="Hauser L."/>
            <person name="Kyrpides N."/>
            <person name="Ivanova N."/>
            <person name="Pagani I."/>
            <person name="Brambilla E.-M."/>
            <person name="Klenk H.-P."/>
            <person name="Woyke T."/>
        </authorList>
    </citation>
    <scope>NUCLEOTIDE SEQUENCE [LARGE SCALE GENOMIC DNA]</scope>
    <source>
        <strain evidence="4">K62</strain>
    </source>
</reference>
<dbReference type="InterPro" id="IPR036390">
    <property type="entry name" value="WH_DNA-bd_sf"/>
</dbReference>
<dbReference type="GO" id="GO:0003700">
    <property type="term" value="F:DNA-binding transcription factor activity"/>
    <property type="evidence" value="ECO:0007669"/>
    <property type="project" value="InterPro"/>
</dbReference>
<dbReference type="OrthoDB" id="5295456at2"/>
<dbReference type="Gene3D" id="1.10.10.10">
    <property type="entry name" value="Winged helix-like DNA-binding domain superfamily/Winged helix DNA-binding domain"/>
    <property type="match status" value="1"/>
</dbReference>
<sequence>MTTPGDDELSTWWDLVTEGYSAVRERIADELTTRFDLTPTSFEVLLRLARSPDRRLPMTLLAREAALSSGGFTKLADRLCSAGLIRRAPSDEDRRVIYACLTEHGADVAHRARQVRAELLRRLVLTPLGPDAARALAETMRTLRDAQAARTNPAATSTRRVNPSPK</sequence>
<dbReference type="EMBL" id="CM001484">
    <property type="protein sequence ID" value="EIF00718.1"/>
    <property type="molecule type" value="Genomic_DNA"/>
</dbReference>
<dbReference type="HOGENOM" id="CLU_083287_2_5_11"/>